<protein>
    <submittedName>
        <fullName evidence="1">Uncharacterized protein</fullName>
    </submittedName>
</protein>
<reference evidence="1" key="1">
    <citation type="submission" date="2023-10" db="EMBL/GenBank/DDBJ databases">
        <authorList>
            <person name="Chen Y."/>
            <person name="Shah S."/>
            <person name="Dougan E. K."/>
            <person name="Thang M."/>
            <person name="Chan C."/>
        </authorList>
    </citation>
    <scope>NUCLEOTIDE SEQUENCE [LARGE SCALE GENOMIC DNA]</scope>
</reference>
<name>A0ABN9SQE4_9DINO</name>
<evidence type="ECO:0000313" key="1">
    <source>
        <dbReference type="EMBL" id="CAK0834092.1"/>
    </source>
</evidence>
<organism evidence="1 2">
    <name type="scientific">Prorocentrum cordatum</name>
    <dbReference type="NCBI Taxonomy" id="2364126"/>
    <lineage>
        <taxon>Eukaryota</taxon>
        <taxon>Sar</taxon>
        <taxon>Alveolata</taxon>
        <taxon>Dinophyceae</taxon>
        <taxon>Prorocentrales</taxon>
        <taxon>Prorocentraceae</taxon>
        <taxon>Prorocentrum</taxon>
    </lineage>
</organism>
<accession>A0ABN9SQE4</accession>
<keyword evidence="2" id="KW-1185">Reference proteome</keyword>
<sequence>MCTCGVCISVPSPPILGTPSEDAWMATGYLTKYLIVLPQRRAIVVSLGMDMPGSQACSVAMSWASLTYDDTFGSLLHYDLLRTSLPRAVSTTSSTTTSTTTTTISTTI</sequence>
<gene>
    <name evidence="1" type="ORF">PCOR1329_LOCUS31602</name>
</gene>
<dbReference type="EMBL" id="CAUYUJ010012513">
    <property type="protein sequence ID" value="CAK0834092.1"/>
    <property type="molecule type" value="Genomic_DNA"/>
</dbReference>
<comment type="caution">
    <text evidence="1">The sequence shown here is derived from an EMBL/GenBank/DDBJ whole genome shotgun (WGS) entry which is preliminary data.</text>
</comment>
<evidence type="ECO:0000313" key="2">
    <source>
        <dbReference type="Proteomes" id="UP001189429"/>
    </source>
</evidence>
<proteinExistence type="predicted"/>
<feature type="non-terminal residue" evidence="1">
    <location>
        <position position="108"/>
    </location>
</feature>
<dbReference type="Proteomes" id="UP001189429">
    <property type="component" value="Unassembled WGS sequence"/>
</dbReference>